<proteinExistence type="predicted"/>
<dbReference type="Proteomes" id="UP000002668">
    <property type="component" value="Genome"/>
</dbReference>
<evidence type="ECO:0000313" key="1">
    <source>
        <dbReference type="EMBL" id="CBX99436.1"/>
    </source>
</evidence>
<accession>E5A741</accession>
<evidence type="ECO:0000313" key="2">
    <source>
        <dbReference type="Proteomes" id="UP000002668"/>
    </source>
</evidence>
<dbReference type="VEuPathDB" id="FungiDB:LEMA_uP086750.1"/>
<sequence length="87" mass="9389">MILADSLATSIRADREQDTDMPFPASDLALPVLFLEFPFHIRRVVGWSEVLVKKQSSIQAAEGLSVHDCCADHHAKLALGFGSGVPG</sequence>
<name>E5A741_LEPMJ</name>
<organism evidence="1 2">
    <name type="scientific">Leptosphaeria maculans (strain JN3 / isolate v23.1.3 / race Av1-4-5-6-7-8)</name>
    <name type="common">Blackleg fungus</name>
    <name type="synonym">Phoma lingam</name>
    <dbReference type="NCBI Taxonomy" id="985895"/>
    <lineage>
        <taxon>Eukaryota</taxon>
        <taxon>Fungi</taxon>
        <taxon>Dikarya</taxon>
        <taxon>Ascomycota</taxon>
        <taxon>Pezizomycotina</taxon>
        <taxon>Dothideomycetes</taxon>
        <taxon>Pleosporomycetidae</taxon>
        <taxon>Pleosporales</taxon>
        <taxon>Pleosporineae</taxon>
        <taxon>Leptosphaeriaceae</taxon>
        <taxon>Plenodomus</taxon>
        <taxon>Plenodomus lingam/Leptosphaeria maculans species complex</taxon>
    </lineage>
</organism>
<reference evidence="2" key="1">
    <citation type="journal article" date="2011" name="Nat. Commun.">
        <title>Effector diversification within compartments of the Leptosphaeria maculans genome affected by Repeat-Induced Point mutations.</title>
        <authorList>
            <person name="Rouxel T."/>
            <person name="Grandaubert J."/>
            <person name="Hane J.K."/>
            <person name="Hoede C."/>
            <person name="van de Wouw A.P."/>
            <person name="Couloux A."/>
            <person name="Dominguez V."/>
            <person name="Anthouard V."/>
            <person name="Bally P."/>
            <person name="Bourras S."/>
            <person name="Cozijnsen A.J."/>
            <person name="Ciuffetti L.M."/>
            <person name="Degrave A."/>
            <person name="Dilmaghani A."/>
            <person name="Duret L."/>
            <person name="Fudal I."/>
            <person name="Goodwin S.B."/>
            <person name="Gout L."/>
            <person name="Glaser N."/>
            <person name="Linglin J."/>
            <person name="Kema G.H.J."/>
            <person name="Lapalu N."/>
            <person name="Lawrence C.B."/>
            <person name="May K."/>
            <person name="Meyer M."/>
            <person name="Ollivier B."/>
            <person name="Poulain J."/>
            <person name="Schoch C.L."/>
            <person name="Simon A."/>
            <person name="Spatafora J.W."/>
            <person name="Stachowiak A."/>
            <person name="Turgeon B.G."/>
            <person name="Tyler B.M."/>
            <person name="Vincent D."/>
            <person name="Weissenbach J."/>
            <person name="Amselem J."/>
            <person name="Quesneville H."/>
            <person name="Oliver R.P."/>
            <person name="Wincker P."/>
            <person name="Balesdent M.-H."/>
            <person name="Howlett B.J."/>
        </authorList>
    </citation>
    <scope>NUCLEOTIDE SEQUENCE [LARGE SCALE GENOMIC DNA]</scope>
    <source>
        <strain evidence="2">JN3 / isolate v23.1.3 / race Av1-4-5-6-7-8</strain>
    </source>
</reference>
<keyword evidence="2" id="KW-1185">Reference proteome</keyword>
<dbReference type="HOGENOM" id="CLU_2483774_0_0_1"/>
<gene>
    <name evidence="1" type="ORF">LEMA_uP086750.1</name>
</gene>
<dbReference type="EMBL" id="FP929136">
    <property type="protein sequence ID" value="CBX99436.1"/>
    <property type="molecule type" value="Genomic_DNA"/>
</dbReference>
<dbReference type="AlphaFoldDB" id="E5A741"/>
<protein>
    <submittedName>
        <fullName evidence="1">Uncharacterized protein</fullName>
    </submittedName>
</protein>
<dbReference type="InParanoid" id="E5A741"/>